<dbReference type="InterPro" id="IPR013207">
    <property type="entry name" value="LGFP"/>
</dbReference>
<dbReference type="EMBL" id="FOEF01000031">
    <property type="protein sequence ID" value="SEP53770.1"/>
    <property type="molecule type" value="Genomic_DNA"/>
</dbReference>
<dbReference type="GO" id="GO:0046556">
    <property type="term" value="F:alpha-L-arabinofuranosidase activity"/>
    <property type="evidence" value="ECO:0007669"/>
    <property type="project" value="InterPro"/>
</dbReference>
<dbReference type="AlphaFoldDB" id="A0A1H8YNL5"/>
<keyword evidence="3" id="KW-1185">Reference proteome</keyword>
<proteinExistence type="predicted"/>
<reference evidence="2 3" key="1">
    <citation type="submission" date="2016-10" db="EMBL/GenBank/DDBJ databases">
        <authorList>
            <person name="de Groot N.N."/>
        </authorList>
    </citation>
    <scope>NUCLEOTIDE SEQUENCE [LARGE SCALE GENOMIC DNA]</scope>
    <source>
        <strain evidence="2 3">DSM 44993</strain>
    </source>
</reference>
<dbReference type="PROSITE" id="PS50231">
    <property type="entry name" value="RICIN_B_LECTIN"/>
    <property type="match status" value="1"/>
</dbReference>
<evidence type="ECO:0000313" key="2">
    <source>
        <dbReference type="EMBL" id="SEP53770.1"/>
    </source>
</evidence>
<dbReference type="GO" id="GO:0046373">
    <property type="term" value="P:L-arabinose metabolic process"/>
    <property type="evidence" value="ECO:0007669"/>
    <property type="project" value="InterPro"/>
</dbReference>
<accession>A0A1H8YNL5</accession>
<name>A0A1H8YNL5_9PSEU</name>
<dbReference type="InterPro" id="IPR035992">
    <property type="entry name" value="Ricin_B-like_lectins"/>
</dbReference>
<evidence type="ECO:0000313" key="3">
    <source>
        <dbReference type="Proteomes" id="UP000198582"/>
    </source>
</evidence>
<evidence type="ECO:0000259" key="1">
    <source>
        <dbReference type="SMART" id="SM00458"/>
    </source>
</evidence>
<protein>
    <submittedName>
        <fullName evidence="2">LGFP repeat-containing protein</fullName>
    </submittedName>
</protein>
<dbReference type="SUPFAM" id="SSF110221">
    <property type="entry name" value="AbfB domain"/>
    <property type="match status" value="1"/>
</dbReference>
<dbReference type="Gene3D" id="2.80.10.50">
    <property type="match status" value="2"/>
</dbReference>
<dbReference type="Pfam" id="PF00652">
    <property type="entry name" value="Ricin_B_lectin"/>
    <property type="match status" value="1"/>
</dbReference>
<dbReference type="InterPro" id="IPR007934">
    <property type="entry name" value="AbfB_ABD"/>
</dbReference>
<feature type="domain" description="Ricin B lectin" evidence="1">
    <location>
        <begin position="821"/>
        <end position="961"/>
    </location>
</feature>
<dbReference type="InterPro" id="IPR000772">
    <property type="entry name" value="Ricin_B_lectin"/>
</dbReference>
<dbReference type="InterPro" id="IPR036195">
    <property type="entry name" value="AbfB_ABD_sf"/>
</dbReference>
<dbReference type="SUPFAM" id="SSF50370">
    <property type="entry name" value="Ricin B-like lectins"/>
    <property type="match status" value="1"/>
</dbReference>
<sequence>MTPAPAKPATPAAQSSDVDKGNAAALLGIVAGPELLILSDRGFVSAMYRAADDLDKARPLEPEHQRVRERAIDAIIAGDDATTTYIKTGMAAANVADQKIVTDRREQQRIEREAKVRAAAQISTTVTDTDLAKSVYDFIVLLDLKADDHKDTAVKTAARAALKSNADDQWRFLTDGIIAEHAKDTQRLVDEDTSRTEAEKAEAKARAARVTAAYYALGLSITTDDPLAKLPDQNFLREVLKRAPKDTEVYTAAYEALLSTAPADWKAYVDTGAQAAWQRDLDKDMKKADDENIKAITEIRTRAAKSTVHPDLVAAADAALAGTPLDRGRFVATGQNQHQNQTIRTVGWFTGDDSYITDAGTSATLVTWTQGNHPEMTWKIGAGLSDPSCFSFESTTHPNSYLHWRPPTDGNRAYADIAPTDGTDKFRQEATWCVKPLNEDGSRSEIHPIGAPNAYLFLPGAHDPNPNPINAQLWSFDAPQAPTPFDRRYKAEKDLQTRLGKPVGDPVLTAGNTGYRIYEKGRLYLTYDKDKRPVVADVYNGPALDKLIAFFGDSLLQQHILGQHDDQDEPGGQQIVVIRPADRLALQILWTAQTGAHEIHGQISITWDHNTHFDVGYPTTDTTSSPTGGAVYNRFARGSIYWMPGIGTRVVSGEIHKKYASLNYESGPLGNPVTEATPFGTNGGIVQRFDGGSIYYTSAGGAMVVYGDIARKYAEFGNETGSLGYPVSDTTTAADGKGQYVTLSNGAAIYWSAATGAHAVYGTIRLKWNELGAEKSFLGYPTSDELPLPKGRRTTFTGGRIDWSSEGGATVAYSTVPVTAKAVEFKGIQSGRCIQIAGAGNDALADFAGAELWDCSTTAPKQIWDVVDLGSNTYAFKNRNSGKCLDLYDAGAGNGANIAQYTCHYGAAQQWEITTAPGSAIALRNIASGKVIEAAGNQTGNATLVQQWMDLLHPNQQWTIIPV</sequence>
<organism evidence="2 3">
    <name type="scientific">Amycolatopsis saalfeldensis</name>
    <dbReference type="NCBI Taxonomy" id="394193"/>
    <lineage>
        <taxon>Bacteria</taxon>
        <taxon>Bacillati</taxon>
        <taxon>Actinomycetota</taxon>
        <taxon>Actinomycetes</taxon>
        <taxon>Pseudonocardiales</taxon>
        <taxon>Pseudonocardiaceae</taxon>
        <taxon>Amycolatopsis</taxon>
    </lineage>
</organism>
<dbReference type="SMART" id="SM00458">
    <property type="entry name" value="RICIN"/>
    <property type="match status" value="1"/>
</dbReference>
<dbReference type="Pfam" id="PF05270">
    <property type="entry name" value="AbfB"/>
    <property type="match status" value="1"/>
</dbReference>
<dbReference type="Pfam" id="PF08310">
    <property type="entry name" value="LGFP"/>
    <property type="match status" value="4"/>
</dbReference>
<dbReference type="STRING" id="394193.SAMN04489732_1319"/>
<gene>
    <name evidence="2" type="ORF">SAMN04489732_1319</name>
</gene>
<dbReference type="Proteomes" id="UP000198582">
    <property type="component" value="Unassembled WGS sequence"/>
</dbReference>